<comment type="caution">
    <text evidence="2">The sequence shown here is derived from an EMBL/GenBank/DDBJ whole genome shotgun (WGS) entry which is preliminary data.</text>
</comment>
<gene>
    <name evidence="2" type="ORF">IWQ62_001003</name>
</gene>
<dbReference type="PANTHER" id="PTHR11139">
    <property type="entry name" value="ATAXIA TELANGIECTASIA MUTATED ATM -RELATED"/>
    <property type="match status" value="1"/>
</dbReference>
<dbReference type="GO" id="GO:0004674">
    <property type="term" value="F:protein serine/threonine kinase activity"/>
    <property type="evidence" value="ECO:0007669"/>
    <property type="project" value="TreeGrafter"/>
</dbReference>
<dbReference type="PROSITE" id="PS50290">
    <property type="entry name" value="PI3_4_KINASE_3"/>
    <property type="match status" value="1"/>
</dbReference>
<protein>
    <recommendedName>
        <fullName evidence="1">PI3K/PI4K catalytic domain-containing protein</fullName>
    </recommendedName>
</protein>
<organism evidence="2 3">
    <name type="scientific">Dispira parvispora</name>
    <dbReference type="NCBI Taxonomy" id="1520584"/>
    <lineage>
        <taxon>Eukaryota</taxon>
        <taxon>Fungi</taxon>
        <taxon>Fungi incertae sedis</taxon>
        <taxon>Zoopagomycota</taxon>
        <taxon>Kickxellomycotina</taxon>
        <taxon>Dimargaritomycetes</taxon>
        <taxon>Dimargaritales</taxon>
        <taxon>Dimargaritaceae</taxon>
        <taxon>Dispira</taxon>
    </lineage>
</organism>
<dbReference type="InterPro" id="IPR050517">
    <property type="entry name" value="DDR_Repair_Kinase"/>
</dbReference>
<dbReference type="GO" id="GO:0005634">
    <property type="term" value="C:nucleus"/>
    <property type="evidence" value="ECO:0007669"/>
    <property type="project" value="TreeGrafter"/>
</dbReference>
<dbReference type="InterPro" id="IPR011009">
    <property type="entry name" value="Kinase-like_dom_sf"/>
</dbReference>
<reference evidence="2" key="1">
    <citation type="submission" date="2022-07" db="EMBL/GenBank/DDBJ databases">
        <title>Phylogenomic reconstructions and comparative analyses of Kickxellomycotina fungi.</title>
        <authorList>
            <person name="Reynolds N.K."/>
            <person name="Stajich J.E."/>
            <person name="Barry K."/>
            <person name="Grigoriev I.V."/>
            <person name="Crous P."/>
            <person name="Smith M.E."/>
        </authorList>
    </citation>
    <scope>NUCLEOTIDE SEQUENCE</scope>
    <source>
        <strain evidence="2">RSA 1196</strain>
    </source>
</reference>
<dbReference type="Proteomes" id="UP001150925">
    <property type="component" value="Unassembled WGS sequence"/>
</dbReference>
<keyword evidence="3" id="KW-1185">Reference proteome</keyword>
<accession>A0A9W8AZE2</accession>
<feature type="domain" description="PI3K/PI4K catalytic" evidence="1">
    <location>
        <begin position="2118"/>
        <end position="2216"/>
    </location>
</feature>
<evidence type="ECO:0000313" key="2">
    <source>
        <dbReference type="EMBL" id="KAJ1968828.1"/>
    </source>
</evidence>
<evidence type="ECO:0000313" key="3">
    <source>
        <dbReference type="Proteomes" id="UP001150925"/>
    </source>
</evidence>
<dbReference type="EMBL" id="JANBPY010000131">
    <property type="protein sequence ID" value="KAJ1968828.1"/>
    <property type="molecule type" value="Genomic_DNA"/>
</dbReference>
<dbReference type="InterPro" id="IPR000403">
    <property type="entry name" value="PI3/4_kinase_cat_dom"/>
</dbReference>
<feature type="non-terminal residue" evidence="2">
    <location>
        <position position="2216"/>
    </location>
</feature>
<sequence length="2216" mass="246519">MLPVLHDLESLATRLWNLPVPRTPSKAKSPSLLSFNTALLQWIHRCRETLSFSDGPKNESVDQLWQLFTTVAPKLAGGKLRHGRGPSILVQFLEHGGVTGENKQGLCQLVTMTSQTGSLHSDDKVVWVAKRLKAVEPTKPGSISLEERTRWLLRLLNHMLVDRPSGALESSSTTTPLEPSLSQEGLLQVSRLVLQVADAAESQEVRSDIVQLVERITHLSSSAMSKYSKPFSKLFIQWAMDPALVSTRRSDFVERVYGVLKAPYFPASTKTLALRKVSNLLANKGTISTQSEGTLISHVHGSSFLITEIFRSMGHPALQQRKSRPYTLVNQWVTSLTVILRNSESPAVWQVGMEAIHHLMMVLVQIAARGRLQSTCVDCLWVLLQYFHDMLATTNQQGVVALPSSMWCCIGQWAKGCINIMQLDSSFAISIVRKVLLDRANTLNPLLDTFFTHNISDATFPSSVLRLLVQCVLFLVRQHRGAATGKTKCPWYDVNINMCTCVAELVHSLLVETTYFQRVLWSQSVKVVKGAGCGDLGPRNPGPTGFPDHFFLKNLEGPQAKMCQDHPTLYLAYFCPDTSDLFHGTLHKISSSDHNDDTNNTELSTVTHHTGATASPMSIAKFIQIYWTLLTQLISTLSVDGPASDSSGDDGLIHPTSSRSLIDDMCTIWLAQSWSFINMASNGIPYLSSLWPTWVHCLNKILLGYQTLGPFAALLHFILQAGPKPVPHVALVSLVGHTVALWDKSTTQLSSPSYTSWKALVIPALSGGINAHLQCSVNRDQLLVLAPLLSSMIGHFGAHYLDTTLLTTMSRLMNHSDSEVRRAFGELRAKIPGIAQVTPIALSNTFPNAYLPEIGHLSPLFSVKHCYTALSLLDLPSQVPGEVTLHAEGGLHASDVRQRLRTLFWATWPGTSLYPESGLSHALTMDSDRLMLEWVFGQVALYCIYNRLVLPCQPAPIQVLPTLEQILGNLTNQAQWWGDTAPSAEVTVVATSLLHLLFTLERHYRRMVIVPARDNSPTLTADSTGDLSLTLYYQTRRQDVDRWFTHQRASYVALAHRLEAWTSVLGFGALEEYIQATGKRQVSPKKALSASQNWPGLLVNSLFRLDDIYHLPSVKSLVGKSTTESQHHGTLPNEQEGLHESSSDLVFHTPWQASLVALEQVVLGQESGAWASLCSLDSDSDVVVQSAKRMLAYATQAVLLHTLDEDDLQASMVTMQNFQLPERTSSPPSVALEPANWKVVTGLVHALASPSLSTMTESLRQALIEPMSHTRLSETPAAASGLHWPLSQLNSLVNDYFLFLVSEPAKYSESDTSRWASSSIDLPAVFPTPQWLGILDQDDHLPLEAKVTRWLSRWSCYVECRPSAMLRRQSRRHLRMLWQFYEKAVHGPCPWVPSVPGGTQQLDGLECLSSTGMNASVRPTYPNRRNEPELDQLLITILPLLLRAAYEGGDTKVYSSLLTSLGLSVHATSAPSSPSIQNDGLAKLASLWTLELELTQKVLPATLLPKIQRCIEMSITGLHEQLPPRMVAAYVAETCALVADHYDRFPDVWQRNLDNDTALAQLLRPADFALPDLPQEREPLPLRLLDHAASLAEKHRLDVDPVLLGMSITGRLSGGMWFRLAQFHEQYLEKLTPSHSSVVPWAVRHQAQGSTTDTVRDQFYQYFYWVVHPLVCSDCPWPESVGPLTVIPDSLCNCVHHTQSLTLMQRCLDDLDQARVGLSDHIHLSLTRFCHIISGRANRMLPRYGRISPADLLSVSPDDLHPWVLRSHELYAQTLDTASTNAVSVLRAYGRFLTIGHQGPIPSQNFQTRTLEARRVAVGRALYLVGLYPNPESLVTIPVQFSSLDVSFWLVYLPQLTRLLIHPHRDSRQWGFMVLLGLVGKAGSLFEETSNYMDAEDFMGSLLLRLFVITRTSTTSGSKTLSSSDLHTLRHSLALVSSHGTLNHSDILEARIRKTVLEFDRIMVLWEESWAIHLDQLYRKARTVQQILCQPPSLVHEKDSCVVALRSLVDSLSHLLVRQVTATEMSPHEVNFTHRFVPTLRRLLGGFAAWHISDQLEPLVRETEATAKQLHRMTLVPRTFDLASLSPWLAQAEDTGLYLPFTMISGKEDPTNEHVLKVCPRVTAIPTKTRPKKFLIQSSTGRTCPYMLKGMEDLRVDEVVTRCLTLFNHFVERQNAGGIMGANHPAPIHEVGSATTYTVVPLGVRAGLVQWVPNVT</sequence>
<proteinExistence type="predicted"/>
<dbReference type="OrthoDB" id="381190at2759"/>
<dbReference type="SUPFAM" id="SSF56112">
    <property type="entry name" value="Protein kinase-like (PK-like)"/>
    <property type="match status" value="1"/>
</dbReference>
<name>A0A9W8AZE2_9FUNG</name>
<evidence type="ECO:0000259" key="1">
    <source>
        <dbReference type="PROSITE" id="PS50290"/>
    </source>
</evidence>
<dbReference type="Gene3D" id="3.30.1010.10">
    <property type="entry name" value="Phosphatidylinositol 3-kinase Catalytic Subunit, Chain A, domain 4"/>
    <property type="match status" value="1"/>
</dbReference>